<dbReference type="InterPro" id="IPR013087">
    <property type="entry name" value="Znf_C2H2_type"/>
</dbReference>
<feature type="region of interest" description="Disordered" evidence="1">
    <location>
        <begin position="394"/>
        <end position="416"/>
    </location>
</feature>
<dbReference type="PANTHER" id="PTHR42031">
    <property type="entry name" value="KEY LIME PATHOGENICITY PROTEIN"/>
    <property type="match status" value="1"/>
</dbReference>
<feature type="compositionally biased region" description="Low complexity" evidence="1">
    <location>
        <begin position="146"/>
        <end position="156"/>
    </location>
</feature>
<feature type="compositionally biased region" description="Basic residues" evidence="1">
    <location>
        <begin position="175"/>
        <end position="190"/>
    </location>
</feature>
<accession>A0A024S3L2</accession>
<feature type="region of interest" description="Disordered" evidence="1">
    <location>
        <begin position="168"/>
        <end position="199"/>
    </location>
</feature>
<dbReference type="PANTHER" id="PTHR42031:SF1">
    <property type="entry name" value="KEY LIME PATHOGENICITY PROTEIN"/>
    <property type="match status" value="1"/>
</dbReference>
<dbReference type="InterPro" id="IPR057218">
    <property type="entry name" value="DUF7896"/>
</dbReference>
<dbReference type="HOGENOM" id="CLU_660666_0_0_1"/>
<sequence>MSISNLSLSAMFQMVSEAMATYNPELPTTPEDLYDTSMFPEMDVNDATTFWNFSEGQMDQAFNMAVDHNTAMDNNIALNHRAVNNNMAYNNMAYNNMANSNMANNNMAYDNMAYNIMATRNSQVDNSPLDTTPPNGHITEPDSSETRSSSSVPSPRLIQYQRTMAEMVAREARRAARKTKRATQRPRGPKLRCGQCSEDHEGFRGRHELERHRRAKHNQQVDRYHCVGPLDGTAIAGGLTLHQPFHGCRYCRGQKQYNSEQNAIDHLRRRHFSAKKERGGPPVLVNVQELTVEKLRPFVQRTTITTPAPVHGNNSAAAAPPPATGTIPAAVTQPPIPATNSAATTSSAAPVNPPQVPVTLLPDDQDSDHGPALLEDGEEIDSTPTLFGDGDGMVSPPMPWEGVPGEGTIDPSFLTL</sequence>
<evidence type="ECO:0000256" key="1">
    <source>
        <dbReference type="SAM" id="MobiDB-lite"/>
    </source>
</evidence>
<organism evidence="3 4">
    <name type="scientific">Hypocrea jecorina (strain ATCC 56765 / BCRC 32924 / NRRL 11460 / Rut C-30)</name>
    <name type="common">Trichoderma reesei</name>
    <dbReference type="NCBI Taxonomy" id="1344414"/>
    <lineage>
        <taxon>Eukaryota</taxon>
        <taxon>Fungi</taxon>
        <taxon>Dikarya</taxon>
        <taxon>Ascomycota</taxon>
        <taxon>Pezizomycotina</taxon>
        <taxon>Sordariomycetes</taxon>
        <taxon>Hypocreomycetidae</taxon>
        <taxon>Hypocreales</taxon>
        <taxon>Hypocreaceae</taxon>
        <taxon>Trichoderma</taxon>
    </lineage>
</organism>
<dbReference type="KEGG" id="trr:M419DRAFT_85331"/>
<evidence type="ECO:0000259" key="2">
    <source>
        <dbReference type="SMART" id="SM00355"/>
    </source>
</evidence>
<feature type="compositionally biased region" description="Polar residues" evidence="1">
    <location>
        <begin position="123"/>
        <end position="134"/>
    </location>
</feature>
<feature type="compositionally biased region" description="Low complexity" evidence="1">
    <location>
        <begin position="338"/>
        <end position="350"/>
    </location>
</feature>
<gene>
    <name evidence="3" type="ORF">M419DRAFT_85331</name>
</gene>
<feature type="region of interest" description="Disordered" evidence="1">
    <location>
        <begin position="123"/>
        <end position="156"/>
    </location>
</feature>
<dbReference type="SMART" id="SM00355">
    <property type="entry name" value="ZnF_C2H2"/>
    <property type="match status" value="2"/>
</dbReference>
<evidence type="ECO:0000313" key="4">
    <source>
        <dbReference type="Proteomes" id="UP000024376"/>
    </source>
</evidence>
<feature type="domain" description="C2H2-type" evidence="2">
    <location>
        <begin position="191"/>
        <end position="217"/>
    </location>
</feature>
<dbReference type="AlphaFoldDB" id="A0A024S3L2"/>
<name>A0A024S3L2_HYPJR</name>
<proteinExistence type="predicted"/>
<dbReference type="EMBL" id="KI911155">
    <property type="protein sequence ID" value="ETR99682.1"/>
    <property type="molecule type" value="Genomic_DNA"/>
</dbReference>
<dbReference type="Pfam" id="PF25438">
    <property type="entry name" value="DUF7896"/>
    <property type="match status" value="1"/>
</dbReference>
<feature type="region of interest" description="Disordered" evidence="1">
    <location>
        <begin position="304"/>
        <end position="380"/>
    </location>
</feature>
<feature type="domain" description="C2H2-type" evidence="2">
    <location>
        <begin position="246"/>
        <end position="271"/>
    </location>
</feature>
<protein>
    <recommendedName>
        <fullName evidence="2">C2H2-type domain-containing protein</fullName>
    </recommendedName>
</protein>
<reference evidence="4" key="1">
    <citation type="journal article" date="2013" name="Ind. Biotechnol.">
        <title>Comparative genomics analysis of Trichoderma reesei strains.</title>
        <authorList>
            <person name="Koike H."/>
            <person name="Aerts A."/>
            <person name="LaButti K."/>
            <person name="Grigoriev I.V."/>
            <person name="Baker S.E."/>
        </authorList>
    </citation>
    <scope>NUCLEOTIDE SEQUENCE [LARGE SCALE GENOMIC DNA]</scope>
    <source>
        <strain evidence="4">ATCC 56765 / BCRC 32924 / NRRL 11460 / Rut C-30</strain>
    </source>
</reference>
<evidence type="ECO:0000313" key="3">
    <source>
        <dbReference type="EMBL" id="ETR99682.1"/>
    </source>
</evidence>
<dbReference type="Proteomes" id="UP000024376">
    <property type="component" value="Unassembled WGS sequence"/>
</dbReference>
<dbReference type="OrthoDB" id="5377599at2759"/>